<dbReference type="Proteomes" id="UP001060215">
    <property type="component" value="Chromosome 6"/>
</dbReference>
<accession>A0ACC0IDB0</accession>
<gene>
    <name evidence="1" type="ORF">LOK49_LG03G02679</name>
</gene>
<sequence length="461" mass="50929">MENRLSEAARTGNVGALQKMLQENPLILADFALTSPYESPLHIATKARQLGFVQEIIKHNPEFASESNQDGFRPMDMASTFGYVEIVTELQRAGPEICRLSGRDGKTALHYAAINGRVEVIDQLLSTCGASIKDVTYLGETALHLAVKFFKFEAFKRLIQWLEQLRMEEMVNRPDRDGNTVLHISVSRKQLESVELLLNSSNIISSSLELNAMNSSSLTAMDIMDIVTEGPSDIQLREVLQSAGALKACNINGISITTSLQQFPTNNNRTNQELLPLQEPSKDWFKYFKFQQQRDSPSDVRNTLLVVAALIATVTFQAGVNPPTRFASPAVTPAPPTPPPPPPLGVQPPTHPELIVPLLGAASGNLGFLSSQFLFLLANTLGLVASLGIIVYLTVGFPFQRELQISIYSMMFAYGFSIPDFQSHGGTHSLVFAIACALPVLSRWPPRWAKKAWRYWKNSSR</sequence>
<dbReference type="EMBL" id="CM045763">
    <property type="protein sequence ID" value="KAI8023485.1"/>
    <property type="molecule type" value="Genomic_DNA"/>
</dbReference>
<protein>
    <submittedName>
        <fullName evidence="1">Ankyrin repeat-containing protein BDA1</fullName>
    </submittedName>
</protein>
<name>A0ACC0IDB0_9ERIC</name>
<reference evidence="1 2" key="1">
    <citation type="journal article" date="2022" name="Plant J.">
        <title>Chromosome-level genome of Camellia lanceoleosa provides a valuable resource for understanding genome evolution and self-incompatibility.</title>
        <authorList>
            <person name="Gong W."/>
            <person name="Xiao S."/>
            <person name="Wang L."/>
            <person name="Liao Z."/>
            <person name="Chang Y."/>
            <person name="Mo W."/>
            <person name="Hu G."/>
            <person name="Li W."/>
            <person name="Zhao G."/>
            <person name="Zhu H."/>
            <person name="Hu X."/>
            <person name="Ji K."/>
            <person name="Xiang X."/>
            <person name="Song Q."/>
            <person name="Yuan D."/>
            <person name="Jin S."/>
            <person name="Zhang L."/>
        </authorList>
    </citation>
    <scope>NUCLEOTIDE SEQUENCE [LARGE SCALE GENOMIC DNA]</scope>
    <source>
        <strain evidence="1">SQ_2022a</strain>
    </source>
</reference>
<keyword evidence="2" id="KW-1185">Reference proteome</keyword>
<comment type="caution">
    <text evidence="1">The sequence shown here is derived from an EMBL/GenBank/DDBJ whole genome shotgun (WGS) entry which is preliminary data.</text>
</comment>
<evidence type="ECO:0000313" key="1">
    <source>
        <dbReference type="EMBL" id="KAI8023485.1"/>
    </source>
</evidence>
<proteinExistence type="predicted"/>
<organism evidence="1 2">
    <name type="scientific">Camellia lanceoleosa</name>
    <dbReference type="NCBI Taxonomy" id="1840588"/>
    <lineage>
        <taxon>Eukaryota</taxon>
        <taxon>Viridiplantae</taxon>
        <taxon>Streptophyta</taxon>
        <taxon>Embryophyta</taxon>
        <taxon>Tracheophyta</taxon>
        <taxon>Spermatophyta</taxon>
        <taxon>Magnoliopsida</taxon>
        <taxon>eudicotyledons</taxon>
        <taxon>Gunneridae</taxon>
        <taxon>Pentapetalae</taxon>
        <taxon>asterids</taxon>
        <taxon>Ericales</taxon>
        <taxon>Theaceae</taxon>
        <taxon>Camellia</taxon>
    </lineage>
</organism>
<evidence type="ECO:0000313" key="2">
    <source>
        <dbReference type="Proteomes" id="UP001060215"/>
    </source>
</evidence>